<comment type="caution">
    <text evidence="3">The sequence shown here is derived from an EMBL/GenBank/DDBJ whole genome shotgun (WGS) entry which is preliminary data.</text>
</comment>
<feature type="compositionally biased region" description="Polar residues" evidence="1">
    <location>
        <begin position="97"/>
        <end position="106"/>
    </location>
</feature>
<dbReference type="EMBL" id="JBFAQK010000001">
    <property type="protein sequence ID" value="MEV4679421.1"/>
    <property type="molecule type" value="Genomic_DNA"/>
</dbReference>
<feature type="transmembrane region" description="Helical" evidence="2">
    <location>
        <begin position="58"/>
        <end position="80"/>
    </location>
</feature>
<keyword evidence="2" id="KW-1133">Transmembrane helix</keyword>
<evidence type="ECO:0000256" key="1">
    <source>
        <dbReference type="SAM" id="MobiDB-lite"/>
    </source>
</evidence>
<reference evidence="3 4" key="1">
    <citation type="submission" date="2024-06" db="EMBL/GenBank/DDBJ databases">
        <title>The Natural Products Discovery Center: Release of the First 8490 Sequenced Strains for Exploring Actinobacteria Biosynthetic Diversity.</title>
        <authorList>
            <person name="Kalkreuter E."/>
            <person name="Kautsar S.A."/>
            <person name="Yang D."/>
            <person name="Bader C.D."/>
            <person name="Teijaro C.N."/>
            <person name="Fluegel L."/>
            <person name="Davis C.M."/>
            <person name="Simpson J.R."/>
            <person name="Lauterbach L."/>
            <person name="Steele A.D."/>
            <person name="Gui C."/>
            <person name="Meng S."/>
            <person name="Li G."/>
            <person name="Viehrig K."/>
            <person name="Ye F."/>
            <person name="Su P."/>
            <person name="Kiefer A.F."/>
            <person name="Nichols A."/>
            <person name="Cepeda A.J."/>
            <person name="Yan W."/>
            <person name="Fan B."/>
            <person name="Jiang Y."/>
            <person name="Adhikari A."/>
            <person name="Zheng C.-J."/>
            <person name="Schuster L."/>
            <person name="Cowan T.M."/>
            <person name="Smanski M.J."/>
            <person name="Chevrette M.G."/>
            <person name="De Carvalho L.P.S."/>
            <person name="Shen B."/>
        </authorList>
    </citation>
    <scope>NUCLEOTIDE SEQUENCE [LARGE SCALE GENOMIC DNA]</scope>
    <source>
        <strain evidence="3 4">NPDC049344</strain>
    </source>
</reference>
<feature type="transmembrane region" description="Helical" evidence="2">
    <location>
        <begin position="29"/>
        <end position="46"/>
    </location>
</feature>
<accession>A0ABV3HLS9</accession>
<dbReference type="Proteomes" id="UP001552521">
    <property type="component" value="Unassembled WGS sequence"/>
</dbReference>
<evidence type="ECO:0000313" key="3">
    <source>
        <dbReference type="EMBL" id="MEV4679421.1"/>
    </source>
</evidence>
<feature type="region of interest" description="Disordered" evidence="1">
    <location>
        <begin position="85"/>
        <end position="106"/>
    </location>
</feature>
<keyword evidence="4" id="KW-1185">Reference proteome</keyword>
<evidence type="ECO:0008006" key="5">
    <source>
        <dbReference type="Google" id="ProtNLM"/>
    </source>
</evidence>
<keyword evidence="2" id="KW-0472">Membrane</keyword>
<proteinExistence type="predicted"/>
<gene>
    <name evidence="3" type="ORF">AB0K36_01290</name>
</gene>
<protein>
    <recommendedName>
        <fullName evidence="5">Integral membrane protein</fullName>
    </recommendedName>
</protein>
<sequence>MQRHESGHGAVRHGAGGPRREFRHGFRPARFVAGLCVLTAALLYGGDAGGAWHTPWWVAFPVVVGGFFVAGLVAAVHYGVRRRAAISASRENREAPASTSGSQAIR</sequence>
<name>A0ABV3HLS9_9ACTN</name>
<keyword evidence="2" id="KW-0812">Transmembrane</keyword>
<evidence type="ECO:0000256" key="2">
    <source>
        <dbReference type="SAM" id="Phobius"/>
    </source>
</evidence>
<organism evidence="3 4">
    <name type="scientific">Streptomyces kurssanovii</name>
    <dbReference type="NCBI Taxonomy" id="67312"/>
    <lineage>
        <taxon>Bacteria</taxon>
        <taxon>Bacillati</taxon>
        <taxon>Actinomycetota</taxon>
        <taxon>Actinomycetes</taxon>
        <taxon>Kitasatosporales</taxon>
        <taxon>Streptomycetaceae</taxon>
        <taxon>Streptomyces</taxon>
    </lineage>
</organism>
<evidence type="ECO:0000313" key="4">
    <source>
        <dbReference type="Proteomes" id="UP001552521"/>
    </source>
</evidence>
<dbReference type="RefSeq" id="WP_364586610.1">
    <property type="nucleotide sequence ID" value="NZ_JBFAQK010000001.1"/>
</dbReference>